<dbReference type="RefSeq" id="WP_089526690.1">
    <property type="nucleotide sequence ID" value="NZ_NMUQ01000004.1"/>
</dbReference>
<feature type="transmembrane region" description="Helical" evidence="10">
    <location>
        <begin position="135"/>
        <end position="156"/>
    </location>
</feature>
<evidence type="ECO:0000256" key="3">
    <source>
        <dbReference type="ARBA" id="ARBA00022475"/>
    </source>
</evidence>
<feature type="transmembrane region" description="Helical" evidence="10">
    <location>
        <begin position="234"/>
        <end position="253"/>
    </location>
</feature>
<sequence>MSAWKPQLRQLLIPSPPRILIAGFALIILIGSLLLMQPFATADGAGTRWIDALFTATSAACVTGLVVVDTGTHYSTAGQAIILILIQVGGLGFMTMATLFAIMLRKRISLKERLLLQEAMNQGSMEGIVRLIRRVLLYSFVIEACGALLYTIRFMYDMPPGRALYFGIFHAISMFNNAGFDIMGNYSSMTSYVADPLVNLVTVALIILGGLGFIVLSDLMDFRRKRRLTLHSKVVLLTSGGLIVIGTIVIFLFEFSNAKTMGPLDFGGKLLASLFQSVSTRTAGPNSIDIGAMTQASLFFMIILMFIGASPGSTGGGIKTTTFMTLVAAMWAMLRGKEDIVLFRSRLAKERIMKALTITMLSIAIVLASTMILCTLEDRDFLRILFETVSAFGTVGLSTGITPGLQDVSKVVLSLVMFAGRLGPLTMAFALRPKQSKEVYKHPEGKIIIG</sequence>
<dbReference type="PANTHER" id="PTHR32024">
    <property type="entry name" value="TRK SYSTEM POTASSIUM UPTAKE PROTEIN TRKG-RELATED"/>
    <property type="match status" value="1"/>
</dbReference>
<evidence type="ECO:0000256" key="9">
    <source>
        <dbReference type="ARBA" id="ARBA00023136"/>
    </source>
</evidence>
<feature type="transmembrane region" description="Helical" evidence="10">
    <location>
        <begin position="290"/>
        <end position="310"/>
    </location>
</feature>
<feature type="transmembrane region" description="Helical" evidence="10">
    <location>
        <begin position="355"/>
        <end position="373"/>
    </location>
</feature>
<evidence type="ECO:0000256" key="8">
    <source>
        <dbReference type="ARBA" id="ARBA00023065"/>
    </source>
</evidence>
<organism evidence="11 12">
    <name type="scientific">Paenibacillus herberti</name>
    <dbReference type="NCBI Taxonomy" id="1619309"/>
    <lineage>
        <taxon>Bacteria</taxon>
        <taxon>Bacillati</taxon>
        <taxon>Bacillota</taxon>
        <taxon>Bacilli</taxon>
        <taxon>Bacillales</taxon>
        <taxon>Paenibacillaceae</taxon>
        <taxon>Paenibacillus</taxon>
    </lineage>
</organism>
<dbReference type="GO" id="GO:0005886">
    <property type="term" value="C:plasma membrane"/>
    <property type="evidence" value="ECO:0007669"/>
    <property type="project" value="UniProtKB-SubCell"/>
</dbReference>
<dbReference type="Proteomes" id="UP000215145">
    <property type="component" value="Unassembled WGS sequence"/>
</dbReference>
<dbReference type="OrthoDB" id="9810952at2"/>
<proteinExistence type="predicted"/>
<evidence type="ECO:0000256" key="10">
    <source>
        <dbReference type="SAM" id="Phobius"/>
    </source>
</evidence>
<gene>
    <name evidence="11" type="ORF">CGZ75_22980</name>
</gene>
<keyword evidence="2" id="KW-0813">Transport</keyword>
<keyword evidence="12" id="KW-1185">Reference proteome</keyword>
<evidence type="ECO:0000256" key="7">
    <source>
        <dbReference type="ARBA" id="ARBA00022989"/>
    </source>
</evidence>
<reference evidence="11 12" key="1">
    <citation type="submission" date="2017-07" db="EMBL/GenBank/DDBJ databases">
        <title>Paenibacillus herberti R33 genome sequencing and assembly.</title>
        <authorList>
            <person name="Su W."/>
        </authorList>
    </citation>
    <scope>NUCLEOTIDE SEQUENCE [LARGE SCALE GENOMIC DNA]</scope>
    <source>
        <strain evidence="11 12">R33</strain>
    </source>
</reference>
<dbReference type="InterPro" id="IPR004772">
    <property type="entry name" value="TrkH"/>
</dbReference>
<dbReference type="NCBIfam" id="TIGR00933">
    <property type="entry name" value="2a38"/>
    <property type="match status" value="1"/>
</dbReference>
<feature type="transmembrane region" description="Helical" evidence="10">
    <location>
        <begin position="80"/>
        <end position="104"/>
    </location>
</feature>
<evidence type="ECO:0000256" key="4">
    <source>
        <dbReference type="ARBA" id="ARBA00022538"/>
    </source>
</evidence>
<keyword evidence="5 10" id="KW-0812">Transmembrane</keyword>
<dbReference type="InterPro" id="IPR003445">
    <property type="entry name" value="Cat_transpt"/>
</dbReference>
<dbReference type="EMBL" id="NMUQ01000004">
    <property type="protein sequence ID" value="OXM13049.1"/>
    <property type="molecule type" value="Genomic_DNA"/>
</dbReference>
<accession>A0A229NTM8</accession>
<keyword evidence="6" id="KW-0630">Potassium</keyword>
<keyword evidence="8" id="KW-0406">Ion transport</keyword>
<dbReference type="GO" id="GO:0015379">
    <property type="term" value="F:potassium:chloride symporter activity"/>
    <property type="evidence" value="ECO:0007669"/>
    <property type="project" value="InterPro"/>
</dbReference>
<keyword evidence="9 10" id="KW-0472">Membrane</keyword>
<name>A0A229NTM8_9BACL</name>
<feature type="transmembrane region" description="Helical" evidence="10">
    <location>
        <begin position="20"/>
        <end position="37"/>
    </location>
</feature>
<evidence type="ECO:0000313" key="12">
    <source>
        <dbReference type="Proteomes" id="UP000215145"/>
    </source>
</evidence>
<dbReference type="Pfam" id="PF02386">
    <property type="entry name" value="TrkH"/>
    <property type="match status" value="1"/>
</dbReference>
<dbReference type="AlphaFoldDB" id="A0A229NTM8"/>
<feature type="transmembrane region" description="Helical" evidence="10">
    <location>
        <begin position="192"/>
        <end position="214"/>
    </location>
</feature>
<evidence type="ECO:0000256" key="1">
    <source>
        <dbReference type="ARBA" id="ARBA00004651"/>
    </source>
</evidence>
<protein>
    <submittedName>
        <fullName evidence="11">Trk family potassium uptake protein</fullName>
    </submittedName>
</protein>
<comment type="subcellular location">
    <subcellularLocation>
        <location evidence="1">Cell membrane</location>
        <topology evidence="1">Multi-pass membrane protein</topology>
    </subcellularLocation>
</comment>
<evidence type="ECO:0000313" key="11">
    <source>
        <dbReference type="EMBL" id="OXM13049.1"/>
    </source>
</evidence>
<evidence type="ECO:0000256" key="6">
    <source>
        <dbReference type="ARBA" id="ARBA00022958"/>
    </source>
</evidence>
<feature type="transmembrane region" description="Helical" evidence="10">
    <location>
        <begin position="49"/>
        <end position="68"/>
    </location>
</feature>
<comment type="caution">
    <text evidence="11">The sequence shown here is derived from an EMBL/GenBank/DDBJ whole genome shotgun (WGS) entry which is preliminary data.</text>
</comment>
<keyword evidence="3" id="KW-1003">Cell membrane</keyword>
<evidence type="ECO:0000256" key="5">
    <source>
        <dbReference type="ARBA" id="ARBA00022692"/>
    </source>
</evidence>
<keyword evidence="4" id="KW-0633">Potassium transport</keyword>
<keyword evidence="7 10" id="KW-1133">Transmembrane helix</keyword>
<evidence type="ECO:0000256" key="2">
    <source>
        <dbReference type="ARBA" id="ARBA00022448"/>
    </source>
</evidence>
<dbReference type="PANTHER" id="PTHR32024:SF1">
    <property type="entry name" value="KTR SYSTEM POTASSIUM UPTAKE PROTEIN B"/>
    <property type="match status" value="1"/>
</dbReference>